<feature type="compositionally biased region" description="Low complexity" evidence="3">
    <location>
        <begin position="168"/>
        <end position="190"/>
    </location>
</feature>
<sequence>MDDNYENSVVHDLTFGLDHEDHSSIHDSQSGLHPDEKTSSMSSISSLTGFLFGNIDEKGELEEDFLDEESKRHLASLSRLGVGAMVQELAQDISDGALGGSVDDDYDCKSPSAVDFSDITEIVDEEDELRRKPDYEIKNSIDDQEREEDDRKLMPPPSWLPCPTQPISVVTSESGNSSASASTLTSVAKLSTDEQTSPTSLSPSKKLNTPLADMMPPELANVDVTTLFPEFRHGQVLRFSRLFKPAHVPHVWRKKRKKKEEDEEKKGSKGDSKKKDSKEDLEKVQADAAEKENQPEVDQEEGSKDEDCEDRKPDIKVEPFFEEELEINLNMGRMPKKEEMLDDDEASFYLSF</sequence>
<evidence type="ECO:0000259" key="4">
    <source>
        <dbReference type="Pfam" id="PF09247"/>
    </source>
</evidence>
<reference evidence="5" key="1">
    <citation type="journal article" date="2023" name="PLoS Negl. Trop. Dis.">
        <title>A genome sequence for Biomphalaria pfeifferi, the major vector snail for the human-infecting parasite Schistosoma mansoni.</title>
        <authorList>
            <person name="Bu L."/>
            <person name="Lu L."/>
            <person name="Laidemitt M.R."/>
            <person name="Zhang S.M."/>
            <person name="Mutuku M."/>
            <person name="Mkoji G."/>
            <person name="Steinauer M."/>
            <person name="Loker E.S."/>
        </authorList>
    </citation>
    <scope>NUCLEOTIDE SEQUENCE</scope>
    <source>
        <strain evidence="5">KasaAsao</strain>
    </source>
</reference>
<evidence type="ECO:0000256" key="3">
    <source>
        <dbReference type="SAM" id="MobiDB-lite"/>
    </source>
</evidence>
<keyword evidence="6" id="KW-1185">Reference proteome</keyword>
<dbReference type="SUPFAM" id="SSF47055">
    <property type="entry name" value="TAF(II)230 TBP-binding fragment"/>
    <property type="match status" value="1"/>
</dbReference>
<feature type="region of interest" description="Disordered" evidence="3">
    <location>
        <begin position="250"/>
        <end position="318"/>
    </location>
</feature>
<feature type="compositionally biased region" description="Acidic residues" evidence="3">
    <location>
        <begin position="295"/>
        <end position="308"/>
    </location>
</feature>
<dbReference type="GO" id="GO:0016251">
    <property type="term" value="F:RNA polymerase II general transcription initiation factor activity"/>
    <property type="evidence" value="ECO:0007669"/>
    <property type="project" value="InterPro"/>
</dbReference>
<keyword evidence="2" id="KW-0804">Transcription</keyword>
<dbReference type="InterPro" id="IPR040240">
    <property type="entry name" value="TAF1"/>
</dbReference>
<dbReference type="InterPro" id="IPR036741">
    <property type="entry name" value="TAFII-230_TBP-bd_sf"/>
</dbReference>
<dbReference type="Proteomes" id="UP001233172">
    <property type="component" value="Unassembled WGS sequence"/>
</dbReference>
<evidence type="ECO:0000313" key="5">
    <source>
        <dbReference type="EMBL" id="KAK0060755.1"/>
    </source>
</evidence>
<feature type="region of interest" description="Disordered" evidence="3">
    <location>
        <begin position="20"/>
        <end position="42"/>
    </location>
</feature>
<dbReference type="GO" id="GO:0004402">
    <property type="term" value="F:histone acetyltransferase activity"/>
    <property type="evidence" value="ECO:0007669"/>
    <property type="project" value="InterPro"/>
</dbReference>
<feature type="compositionally biased region" description="Basic and acidic residues" evidence="3">
    <location>
        <begin position="264"/>
        <end position="294"/>
    </location>
</feature>
<dbReference type="AlphaFoldDB" id="A0AAD8FDV3"/>
<feature type="region of interest" description="Disordered" evidence="3">
    <location>
        <begin position="109"/>
        <end position="212"/>
    </location>
</feature>
<name>A0AAD8FDV3_BIOPF</name>
<dbReference type="InterPro" id="IPR009067">
    <property type="entry name" value="TAF_II_230-bd"/>
</dbReference>
<feature type="compositionally biased region" description="Basic and acidic residues" evidence="3">
    <location>
        <begin position="128"/>
        <end position="153"/>
    </location>
</feature>
<dbReference type="GO" id="GO:0051123">
    <property type="term" value="P:RNA polymerase II preinitiation complex assembly"/>
    <property type="evidence" value="ECO:0007669"/>
    <property type="project" value="TreeGrafter"/>
</dbReference>
<dbReference type="GO" id="GO:0005669">
    <property type="term" value="C:transcription factor TFIID complex"/>
    <property type="evidence" value="ECO:0007669"/>
    <property type="project" value="InterPro"/>
</dbReference>
<organism evidence="5 6">
    <name type="scientific">Biomphalaria pfeifferi</name>
    <name type="common">Bloodfluke planorb</name>
    <name type="synonym">Freshwater snail</name>
    <dbReference type="NCBI Taxonomy" id="112525"/>
    <lineage>
        <taxon>Eukaryota</taxon>
        <taxon>Metazoa</taxon>
        <taxon>Spiralia</taxon>
        <taxon>Lophotrochozoa</taxon>
        <taxon>Mollusca</taxon>
        <taxon>Gastropoda</taxon>
        <taxon>Heterobranchia</taxon>
        <taxon>Euthyneura</taxon>
        <taxon>Panpulmonata</taxon>
        <taxon>Hygrophila</taxon>
        <taxon>Lymnaeoidea</taxon>
        <taxon>Planorbidae</taxon>
        <taxon>Biomphalaria</taxon>
    </lineage>
</organism>
<dbReference type="EMBL" id="JASAOG010000034">
    <property type="protein sequence ID" value="KAK0060755.1"/>
    <property type="molecule type" value="Genomic_DNA"/>
</dbReference>
<proteinExistence type="predicted"/>
<protein>
    <submittedName>
        <fullName evidence="5">Transcription initiation factor TFIID subunit 1</fullName>
    </submittedName>
</protein>
<dbReference type="GO" id="GO:0017025">
    <property type="term" value="F:TBP-class protein binding"/>
    <property type="evidence" value="ECO:0007669"/>
    <property type="project" value="InterPro"/>
</dbReference>
<keyword evidence="1" id="KW-0805">Transcription regulation</keyword>
<feature type="compositionally biased region" description="Basic and acidic residues" evidence="3">
    <location>
        <begin position="309"/>
        <end position="318"/>
    </location>
</feature>
<dbReference type="PANTHER" id="PTHR13900">
    <property type="entry name" value="TRANSCRIPTION INITIATION FACTOR TFIID"/>
    <property type="match status" value="1"/>
</dbReference>
<dbReference type="Pfam" id="PF09247">
    <property type="entry name" value="TBP-binding"/>
    <property type="match status" value="1"/>
</dbReference>
<evidence type="ECO:0000256" key="1">
    <source>
        <dbReference type="ARBA" id="ARBA00023015"/>
    </source>
</evidence>
<evidence type="ECO:0000313" key="6">
    <source>
        <dbReference type="Proteomes" id="UP001233172"/>
    </source>
</evidence>
<reference evidence="5" key="2">
    <citation type="submission" date="2023-04" db="EMBL/GenBank/DDBJ databases">
        <authorList>
            <person name="Bu L."/>
            <person name="Lu L."/>
            <person name="Laidemitt M.R."/>
            <person name="Zhang S.M."/>
            <person name="Mutuku M."/>
            <person name="Mkoji G."/>
            <person name="Steinauer M."/>
            <person name="Loker E.S."/>
        </authorList>
    </citation>
    <scope>NUCLEOTIDE SEQUENCE</scope>
    <source>
        <strain evidence="5">KasaAsao</strain>
        <tissue evidence="5">Whole Snail</tissue>
    </source>
</reference>
<dbReference type="PANTHER" id="PTHR13900:SF0">
    <property type="entry name" value="TRANSCRIPTION INITIATION FACTOR TFIID SUBUNIT 1"/>
    <property type="match status" value="1"/>
</dbReference>
<feature type="compositionally biased region" description="Polar residues" evidence="3">
    <location>
        <begin position="193"/>
        <end position="207"/>
    </location>
</feature>
<accession>A0AAD8FDV3</accession>
<feature type="compositionally biased region" description="Pro residues" evidence="3">
    <location>
        <begin position="154"/>
        <end position="164"/>
    </location>
</feature>
<gene>
    <name evidence="5" type="ORF">Bpfe_009943</name>
</gene>
<dbReference type="Gene3D" id="1.10.1100.10">
    <property type="entry name" value="TAFII-230 TBP-binding domain"/>
    <property type="match status" value="1"/>
</dbReference>
<feature type="domain" description="TAFII-230 TBP-binding" evidence="4">
    <location>
        <begin position="43"/>
        <end position="92"/>
    </location>
</feature>
<comment type="caution">
    <text evidence="5">The sequence shown here is derived from an EMBL/GenBank/DDBJ whole genome shotgun (WGS) entry which is preliminary data.</text>
</comment>
<evidence type="ECO:0000256" key="2">
    <source>
        <dbReference type="ARBA" id="ARBA00023163"/>
    </source>
</evidence>